<feature type="domain" description="Acyltransferase MbtK/IucB-like conserved" evidence="5">
    <location>
        <begin position="24"/>
        <end position="71"/>
    </location>
</feature>
<evidence type="ECO:0000259" key="5">
    <source>
        <dbReference type="SMART" id="SM01006"/>
    </source>
</evidence>
<protein>
    <recommendedName>
        <fullName evidence="3">Lysine N-acyltransferase MbtK</fullName>
    </recommendedName>
    <alternativeName>
        <fullName evidence="4">Mycobactin synthase protein K</fullName>
    </alternativeName>
</protein>
<evidence type="ECO:0000313" key="7">
    <source>
        <dbReference type="Proteomes" id="UP000430692"/>
    </source>
</evidence>
<dbReference type="SUPFAM" id="SSF55729">
    <property type="entry name" value="Acyl-CoA N-acyltransferases (Nat)"/>
    <property type="match status" value="1"/>
</dbReference>
<comment type="function">
    <text evidence="1">Acyltransferase required for the direct transfer of medium- to long-chain fatty acyl moieties from a carrier protein (MbtL) on to the epsilon-amino group of lysine residue in the mycobactin core.</text>
</comment>
<evidence type="ECO:0000256" key="1">
    <source>
        <dbReference type="ARBA" id="ARBA00003818"/>
    </source>
</evidence>
<comment type="pathway">
    <text evidence="2">Siderophore biosynthesis.</text>
</comment>
<dbReference type="GO" id="GO:0019290">
    <property type="term" value="P:siderophore biosynthetic process"/>
    <property type="evidence" value="ECO:0007669"/>
    <property type="project" value="InterPro"/>
</dbReference>
<accession>A0A6I4VTS7</accession>
<dbReference type="AlphaFoldDB" id="A0A6I4VTS7"/>
<evidence type="ECO:0000256" key="4">
    <source>
        <dbReference type="ARBA" id="ARBA00031122"/>
    </source>
</evidence>
<proteinExistence type="predicted"/>
<dbReference type="RefSeq" id="WP_160802531.1">
    <property type="nucleotide sequence ID" value="NZ_WUUL01000012.1"/>
</dbReference>
<dbReference type="SMART" id="SM01006">
    <property type="entry name" value="AlcB"/>
    <property type="match status" value="1"/>
</dbReference>
<sequence>MESHLHLDNFSFYHQKIRKTISFRPVRLEQDLEMLHQWMHEPHVIPFWNRALSLEKYEVHLRDFLKDTHQSLHIGSLDDVPISYWETYWAKDDVLGKSYDVHPDDQGIHLLFGPTSYLGKGYALPFLSTMVYCLFQHEKTEKVVAEPDIRNEKMIHIFKKCGFELQKNIKLPDKEAALMFCHREPFLRSWNDV</sequence>
<dbReference type="PANTHER" id="PTHR31438:SF1">
    <property type="entry name" value="LYSINE N-ACYLTRANSFERASE C17G9.06C-RELATED"/>
    <property type="match status" value="1"/>
</dbReference>
<evidence type="ECO:0000256" key="3">
    <source>
        <dbReference type="ARBA" id="ARBA00020586"/>
    </source>
</evidence>
<comment type="caution">
    <text evidence="6">The sequence shown here is derived from an EMBL/GenBank/DDBJ whole genome shotgun (WGS) entry which is preliminary data.</text>
</comment>
<dbReference type="Gene3D" id="3.40.630.30">
    <property type="match status" value="1"/>
</dbReference>
<organism evidence="6 7">
    <name type="scientific">Shimazuella alba</name>
    <dbReference type="NCBI Taxonomy" id="2690964"/>
    <lineage>
        <taxon>Bacteria</taxon>
        <taxon>Bacillati</taxon>
        <taxon>Bacillota</taxon>
        <taxon>Bacilli</taxon>
        <taxon>Bacillales</taxon>
        <taxon>Thermoactinomycetaceae</taxon>
        <taxon>Shimazuella</taxon>
    </lineage>
</organism>
<keyword evidence="6" id="KW-0808">Transferase</keyword>
<dbReference type="Pfam" id="PF13523">
    <property type="entry name" value="Acetyltransf_8"/>
    <property type="match status" value="1"/>
</dbReference>
<dbReference type="PANTHER" id="PTHR31438">
    <property type="entry name" value="LYSINE N-ACYLTRANSFERASE C17G9.06C-RELATED"/>
    <property type="match status" value="1"/>
</dbReference>
<evidence type="ECO:0000256" key="2">
    <source>
        <dbReference type="ARBA" id="ARBA00004924"/>
    </source>
</evidence>
<dbReference type="Proteomes" id="UP000430692">
    <property type="component" value="Unassembled WGS sequence"/>
</dbReference>
<dbReference type="InterPro" id="IPR016181">
    <property type="entry name" value="Acyl_CoA_acyltransferase"/>
</dbReference>
<dbReference type="InterPro" id="IPR019432">
    <property type="entry name" value="Acyltransferase_MbtK/IucB-like"/>
</dbReference>
<name>A0A6I4VTS7_9BACL</name>
<evidence type="ECO:0000313" key="6">
    <source>
        <dbReference type="EMBL" id="MXQ55179.1"/>
    </source>
</evidence>
<gene>
    <name evidence="6" type="ORF">GSM42_15940</name>
</gene>
<dbReference type="EMBL" id="WUUL01000012">
    <property type="protein sequence ID" value="MXQ55179.1"/>
    <property type="molecule type" value="Genomic_DNA"/>
</dbReference>
<keyword evidence="7" id="KW-1185">Reference proteome</keyword>
<dbReference type="GO" id="GO:0016410">
    <property type="term" value="F:N-acyltransferase activity"/>
    <property type="evidence" value="ECO:0007669"/>
    <property type="project" value="TreeGrafter"/>
</dbReference>
<reference evidence="6 7" key="1">
    <citation type="submission" date="2019-12" db="EMBL/GenBank/DDBJ databases">
        <title>Whole-genome analyses of novel actinobacteria.</title>
        <authorList>
            <person name="Sahin N."/>
            <person name="Saygin H."/>
        </authorList>
    </citation>
    <scope>NUCLEOTIDE SEQUENCE [LARGE SCALE GENOMIC DNA]</scope>
    <source>
        <strain evidence="6 7">KC615</strain>
    </source>
</reference>